<organism evidence="2">
    <name type="scientific">Oryza nivara</name>
    <name type="common">Indian wild rice</name>
    <name type="synonym">Oryza sativa f. spontanea</name>
    <dbReference type="NCBI Taxonomy" id="4536"/>
    <lineage>
        <taxon>Eukaryota</taxon>
        <taxon>Viridiplantae</taxon>
        <taxon>Streptophyta</taxon>
        <taxon>Embryophyta</taxon>
        <taxon>Tracheophyta</taxon>
        <taxon>Spermatophyta</taxon>
        <taxon>Magnoliopsida</taxon>
        <taxon>Liliopsida</taxon>
        <taxon>Poales</taxon>
        <taxon>Poaceae</taxon>
        <taxon>BOP clade</taxon>
        <taxon>Oryzoideae</taxon>
        <taxon>Oryzeae</taxon>
        <taxon>Oryzinae</taxon>
        <taxon>Oryza</taxon>
    </lineage>
</organism>
<reference evidence="2" key="2">
    <citation type="submission" date="2018-04" db="EMBL/GenBank/DDBJ databases">
        <title>OnivRS2 (Oryza nivara Reference Sequence Version 2).</title>
        <authorList>
            <person name="Zhang J."/>
            <person name="Kudrna D."/>
            <person name="Lee S."/>
            <person name="Talag J."/>
            <person name="Rajasekar S."/>
            <person name="Welchert J."/>
            <person name="Hsing Y.-I."/>
            <person name="Wing R.A."/>
        </authorList>
    </citation>
    <scope>NUCLEOTIDE SEQUENCE [LARGE SCALE GENOMIC DNA]</scope>
    <source>
        <strain evidence="2">SL10</strain>
    </source>
</reference>
<name>A0A0E0IKT1_ORYNI</name>
<evidence type="ECO:0000313" key="2">
    <source>
        <dbReference type="EnsemblPlants" id="ONIVA09G13270.1"/>
    </source>
</evidence>
<dbReference type="AlphaFoldDB" id="A0A0E0IKT1"/>
<dbReference type="Proteomes" id="UP000006591">
    <property type="component" value="Chromosome 9"/>
</dbReference>
<dbReference type="Gramene" id="ONIVA09G13270.1">
    <property type="protein sequence ID" value="ONIVA09G13270.1"/>
    <property type="gene ID" value="ONIVA09G13270"/>
</dbReference>
<accession>A0A0E0IKT1</accession>
<evidence type="ECO:0000313" key="3">
    <source>
        <dbReference type="Proteomes" id="UP000006591"/>
    </source>
</evidence>
<protein>
    <submittedName>
        <fullName evidence="2">Uncharacterized protein</fullName>
    </submittedName>
</protein>
<evidence type="ECO:0000256" key="1">
    <source>
        <dbReference type="SAM" id="MobiDB-lite"/>
    </source>
</evidence>
<feature type="compositionally biased region" description="Basic and acidic residues" evidence="1">
    <location>
        <begin position="120"/>
        <end position="132"/>
    </location>
</feature>
<reference evidence="2" key="1">
    <citation type="submission" date="2015-04" db="UniProtKB">
        <authorList>
            <consortium name="EnsemblPlants"/>
        </authorList>
    </citation>
    <scope>IDENTIFICATION</scope>
    <source>
        <strain evidence="2">SL10</strain>
    </source>
</reference>
<keyword evidence="3" id="KW-1185">Reference proteome</keyword>
<proteinExistence type="predicted"/>
<dbReference type="HOGENOM" id="CLU_1922513_0_0_1"/>
<feature type="region of interest" description="Disordered" evidence="1">
    <location>
        <begin position="117"/>
        <end position="153"/>
    </location>
</feature>
<sequence length="153" mass="16109">MARVQQQQQQQHYATFNNNQINRLVVVGGGDGTASWSVSVGGDHGGAVSSVRIGTLRRQTGQVFRSDSHCAMQWAWYRWPHGSLDAGDASWRASVQTAQAAAAAASSETVTVITAVASAGRDDDGPDTKEESWMEDVGGPPACGGVSGSEEMK</sequence>
<dbReference type="EnsemblPlants" id="ONIVA09G13270.1">
    <property type="protein sequence ID" value="ONIVA09G13270.1"/>
    <property type="gene ID" value="ONIVA09G13270"/>
</dbReference>
<dbReference type="OMA" id="TKEESWM"/>